<accession>A0A369BDV0</accession>
<name>A0A369BDV0_9BACL</name>
<dbReference type="RefSeq" id="WP_114497130.1">
    <property type="nucleotide sequence ID" value="NZ_QPJW01000004.1"/>
</dbReference>
<dbReference type="Pfam" id="PF04073">
    <property type="entry name" value="tRNA_edit"/>
    <property type="match status" value="1"/>
</dbReference>
<dbReference type="OrthoDB" id="1099907at2"/>
<dbReference type="InterPro" id="IPR036754">
    <property type="entry name" value="YbaK/aa-tRNA-synt-asso_dom_sf"/>
</dbReference>
<dbReference type="GO" id="GO:0002161">
    <property type="term" value="F:aminoacyl-tRNA deacylase activity"/>
    <property type="evidence" value="ECO:0007669"/>
    <property type="project" value="InterPro"/>
</dbReference>
<evidence type="ECO:0000313" key="3">
    <source>
        <dbReference type="Proteomes" id="UP000253090"/>
    </source>
</evidence>
<feature type="domain" description="YbaK/aminoacyl-tRNA synthetase-associated" evidence="1">
    <location>
        <begin position="22"/>
        <end position="139"/>
    </location>
</feature>
<dbReference type="InterPro" id="IPR007214">
    <property type="entry name" value="YbaK/aa-tRNA-synth-assoc-dom"/>
</dbReference>
<dbReference type="AlphaFoldDB" id="A0A369BDV0"/>
<sequence>MEKLVHFLQENQARYEIISHEKPIASAQDGADLFGIELGQTAPTLIVKGDGGYAALIISGDYGRVDFAEVAQKAGLGKLKLAKPQEVMEATGFSIGSVPLIGHGLSVILDSKLFRYEWIFGGTGVPEATLKISPSEVERLNRVITRL</sequence>
<comment type="caution">
    <text evidence="2">The sequence shown here is derived from an EMBL/GenBank/DDBJ whole genome shotgun (WGS) entry which is preliminary data.</text>
</comment>
<proteinExistence type="predicted"/>
<dbReference type="SUPFAM" id="SSF55826">
    <property type="entry name" value="YbaK/ProRS associated domain"/>
    <property type="match status" value="1"/>
</dbReference>
<evidence type="ECO:0000313" key="2">
    <source>
        <dbReference type="EMBL" id="RCX19740.1"/>
    </source>
</evidence>
<gene>
    <name evidence="2" type="ORF">DFP94_104194</name>
</gene>
<dbReference type="Gene3D" id="3.90.960.10">
    <property type="entry name" value="YbaK/aminoacyl-tRNA synthetase-associated domain"/>
    <property type="match status" value="1"/>
</dbReference>
<evidence type="ECO:0000259" key="1">
    <source>
        <dbReference type="Pfam" id="PF04073"/>
    </source>
</evidence>
<protein>
    <submittedName>
        <fullName evidence="2">Prolyl-tRNA editing enzyme YbaK/EbsC (Cys-tRNA(Pro) deacylase)</fullName>
    </submittedName>
</protein>
<keyword evidence="3" id="KW-1185">Reference proteome</keyword>
<reference evidence="2 3" key="1">
    <citation type="submission" date="2018-07" db="EMBL/GenBank/DDBJ databases">
        <title>Genomic Encyclopedia of Type Strains, Phase III (KMG-III): the genomes of soil and plant-associated and newly described type strains.</title>
        <authorList>
            <person name="Whitman W."/>
        </authorList>
    </citation>
    <scope>NUCLEOTIDE SEQUENCE [LARGE SCALE GENOMIC DNA]</scope>
    <source>
        <strain evidence="2 3">CECT 8333</strain>
    </source>
</reference>
<dbReference type="Proteomes" id="UP000253090">
    <property type="component" value="Unassembled WGS sequence"/>
</dbReference>
<organism evidence="2 3">
    <name type="scientific">Fontibacillus phaseoli</name>
    <dbReference type="NCBI Taxonomy" id="1416533"/>
    <lineage>
        <taxon>Bacteria</taxon>
        <taxon>Bacillati</taxon>
        <taxon>Bacillota</taxon>
        <taxon>Bacilli</taxon>
        <taxon>Bacillales</taxon>
        <taxon>Paenibacillaceae</taxon>
        <taxon>Fontibacillus</taxon>
    </lineage>
</organism>
<dbReference type="EMBL" id="QPJW01000004">
    <property type="protein sequence ID" value="RCX19740.1"/>
    <property type="molecule type" value="Genomic_DNA"/>
</dbReference>